<sequence length="315" mass="37233">MMVRIIIIGFLLFGRLYNAFAVSKSELIADIQYLLSAEPTIDYNDPKLNKILNKYNYKLFRTYKAFIEFDKSKKTKADLLKAKAALRILSKDPKWRWKDYWEHNELDAENIIYRFFDLLSSFYIANDMLVVLPEEKANWDANYQYKYFKIPLWFVLKYPDNLRSTDGPGKLIVNAKKSVRHIEEFNKFFAIIGDVHGGFWSNDFGEERFDSYQMTKHFIDVISFSPGVYIKFDLTGPCANQSIEERFSVFVKWAHRNEKHMLIYGKILLYFDKASSALADYYKNNYNLRQYASQASSILSHYICDNTNYLDNIKN</sequence>
<organism evidence="1 2">
    <name type="scientific">Candidatus Phycorickettsia trachydisci</name>
    <dbReference type="NCBI Taxonomy" id="2115978"/>
    <lineage>
        <taxon>Bacteria</taxon>
        <taxon>Pseudomonadati</taxon>
        <taxon>Pseudomonadota</taxon>
        <taxon>Alphaproteobacteria</taxon>
        <taxon>Rickettsiales</taxon>
        <taxon>Rickettsiaceae</taxon>
        <taxon>Candidatus Phycorickettsia</taxon>
    </lineage>
</organism>
<gene>
    <name evidence="1" type="ORF">phytr_60</name>
</gene>
<dbReference type="RefSeq" id="WP_158706804.1">
    <property type="nucleotide sequence ID" value="NZ_CP027845.1"/>
</dbReference>
<dbReference type="AlphaFoldDB" id="A0A2P1P6S1"/>
<protein>
    <submittedName>
        <fullName evidence="1">Uncharacterized protein</fullName>
    </submittedName>
</protein>
<evidence type="ECO:0000313" key="1">
    <source>
        <dbReference type="EMBL" id="AVP86970.1"/>
    </source>
</evidence>
<dbReference type="EMBL" id="CP027845">
    <property type="protein sequence ID" value="AVP86970.1"/>
    <property type="molecule type" value="Genomic_DNA"/>
</dbReference>
<dbReference type="Proteomes" id="UP000241762">
    <property type="component" value="Chromosome"/>
</dbReference>
<accession>A0A2P1P6S1</accession>
<evidence type="ECO:0000313" key="2">
    <source>
        <dbReference type="Proteomes" id="UP000241762"/>
    </source>
</evidence>
<name>A0A2P1P6S1_9RICK</name>
<keyword evidence="2" id="KW-1185">Reference proteome</keyword>
<reference evidence="1 2" key="1">
    <citation type="submission" date="2018-03" db="EMBL/GenBank/DDBJ databases">
        <title>A gene transfer event suggests a long-term partnership between eustigmatophyte algae and a novel lineage of endosymbiotic bacteria.</title>
        <authorList>
            <person name="Yurchenko T."/>
            <person name="Sevcikova T."/>
            <person name="Pribyl P."/>
            <person name="El Karkouri K."/>
            <person name="Klimes V."/>
            <person name="Amaral R."/>
            <person name="Zbrankova V."/>
            <person name="Kim E."/>
            <person name="Raoult D."/>
            <person name="Santos L.M.A."/>
            <person name="Elias M."/>
        </authorList>
    </citation>
    <scope>NUCLEOTIDE SEQUENCE [LARGE SCALE GENOMIC DNA]</scope>
    <source>
        <strain evidence="1">CCALA 838</strain>
    </source>
</reference>
<dbReference type="KEGG" id="ptc:phytr_60"/>
<proteinExistence type="predicted"/>